<dbReference type="InterPro" id="IPR012338">
    <property type="entry name" value="Beta-lactam/transpept-like"/>
</dbReference>
<dbReference type="GO" id="GO:0009252">
    <property type="term" value="P:peptidoglycan biosynthetic process"/>
    <property type="evidence" value="ECO:0007669"/>
    <property type="project" value="UniProtKB-UniPathway"/>
</dbReference>
<evidence type="ECO:0000259" key="19">
    <source>
        <dbReference type="Pfam" id="PF00905"/>
    </source>
</evidence>
<comment type="subcellular location">
    <subcellularLocation>
        <location evidence="1">Cell membrane</location>
    </subcellularLocation>
</comment>
<dbReference type="InterPro" id="IPR036950">
    <property type="entry name" value="PBP_transglycosylase"/>
</dbReference>
<feature type="domain" description="Glycosyl transferase family 51" evidence="20">
    <location>
        <begin position="49"/>
        <end position="224"/>
    </location>
</feature>
<evidence type="ECO:0000256" key="1">
    <source>
        <dbReference type="ARBA" id="ARBA00004236"/>
    </source>
</evidence>
<reference evidence="21 22" key="1">
    <citation type="submission" date="2017-09" db="EMBL/GenBank/DDBJ databases">
        <title>Genomics of the genus Arcobacter.</title>
        <authorList>
            <person name="Perez-Cataluna A."/>
            <person name="Figueras M.J."/>
            <person name="Salas-Masso N."/>
        </authorList>
    </citation>
    <scope>NUCLEOTIDE SEQUENCE [LARGE SCALE GENOMIC DNA]</scope>
    <source>
        <strain evidence="21 22">DSM 18005</strain>
    </source>
</reference>
<dbReference type="Gene3D" id="1.10.3810.10">
    <property type="entry name" value="Biosynthetic peptidoglycan transglycosylase-like"/>
    <property type="match status" value="1"/>
</dbReference>
<evidence type="ECO:0000256" key="16">
    <source>
        <dbReference type="ARBA" id="ARBA00034000"/>
    </source>
</evidence>
<dbReference type="RefSeq" id="WP_101184930.1">
    <property type="nucleotide sequence ID" value="NZ_CP031218.1"/>
</dbReference>
<dbReference type="GO" id="GO:0008955">
    <property type="term" value="F:peptidoglycan glycosyltransferase activity"/>
    <property type="evidence" value="ECO:0007669"/>
    <property type="project" value="UniProtKB-EC"/>
</dbReference>
<gene>
    <name evidence="21" type="ORF">CP960_08160</name>
</gene>
<dbReference type="InterPro" id="IPR001460">
    <property type="entry name" value="PCN-bd_Tpept"/>
</dbReference>
<dbReference type="PANTHER" id="PTHR32282">
    <property type="entry name" value="BINDING PROTEIN TRANSPEPTIDASE, PUTATIVE-RELATED"/>
    <property type="match status" value="1"/>
</dbReference>
<dbReference type="AlphaFoldDB" id="A0A2N1J253"/>
<name>A0A2N1J253_9BACT</name>
<evidence type="ECO:0000256" key="10">
    <source>
        <dbReference type="ARBA" id="ARBA00022801"/>
    </source>
</evidence>
<keyword evidence="18" id="KW-0812">Transmembrane</keyword>
<evidence type="ECO:0000256" key="15">
    <source>
        <dbReference type="ARBA" id="ARBA00023316"/>
    </source>
</evidence>
<keyword evidence="7" id="KW-0645">Protease</keyword>
<dbReference type="PANTHER" id="PTHR32282:SF11">
    <property type="entry name" value="PENICILLIN-BINDING PROTEIN 1B"/>
    <property type="match status" value="1"/>
</dbReference>
<dbReference type="GO" id="GO:0071555">
    <property type="term" value="P:cell wall organization"/>
    <property type="evidence" value="ECO:0007669"/>
    <property type="project" value="UniProtKB-KW"/>
</dbReference>
<evidence type="ECO:0000256" key="2">
    <source>
        <dbReference type="ARBA" id="ARBA00004752"/>
    </source>
</evidence>
<keyword evidence="22" id="KW-1185">Reference proteome</keyword>
<dbReference type="GO" id="GO:0009002">
    <property type="term" value="F:serine-type D-Ala-D-Ala carboxypeptidase activity"/>
    <property type="evidence" value="ECO:0007669"/>
    <property type="project" value="UniProtKB-EC"/>
</dbReference>
<dbReference type="GO" id="GO:0006508">
    <property type="term" value="P:proteolysis"/>
    <property type="evidence" value="ECO:0007669"/>
    <property type="project" value="UniProtKB-KW"/>
</dbReference>
<dbReference type="SUPFAM" id="SSF53955">
    <property type="entry name" value="Lysozyme-like"/>
    <property type="match status" value="1"/>
</dbReference>
<comment type="caution">
    <text evidence="21">The sequence shown here is derived from an EMBL/GenBank/DDBJ whole genome shotgun (WGS) entry which is preliminary data.</text>
</comment>
<evidence type="ECO:0000256" key="7">
    <source>
        <dbReference type="ARBA" id="ARBA00022670"/>
    </source>
</evidence>
<comment type="pathway">
    <text evidence="2">Cell wall biogenesis; peptidoglycan biosynthesis.</text>
</comment>
<dbReference type="Gene3D" id="3.40.710.10">
    <property type="entry name" value="DD-peptidase/beta-lactamase superfamily"/>
    <property type="match status" value="1"/>
</dbReference>
<dbReference type="GO" id="GO:0005886">
    <property type="term" value="C:plasma membrane"/>
    <property type="evidence" value="ECO:0007669"/>
    <property type="project" value="UniProtKB-SubCell"/>
</dbReference>
<feature type="transmembrane region" description="Helical" evidence="18">
    <location>
        <begin position="5"/>
        <end position="23"/>
    </location>
</feature>
<dbReference type="EMBL" id="NXIF01000031">
    <property type="protein sequence ID" value="PKI80635.1"/>
    <property type="molecule type" value="Genomic_DNA"/>
</dbReference>
<comment type="catalytic activity">
    <reaction evidence="16">
        <text>Preferential cleavage: (Ac)2-L-Lys-D-Ala-|-D-Ala. Also transpeptidation of peptidyl-alanyl moieties that are N-acyl substituents of D-alanine.</text>
        <dbReference type="EC" id="3.4.16.4"/>
    </reaction>
</comment>
<evidence type="ECO:0000256" key="12">
    <source>
        <dbReference type="ARBA" id="ARBA00022984"/>
    </source>
</evidence>
<dbReference type="Proteomes" id="UP000233248">
    <property type="component" value="Unassembled WGS sequence"/>
</dbReference>
<keyword evidence="5" id="KW-1003">Cell membrane</keyword>
<evidence type="ECO:0000313" key="22">
    <source>
        <dbReference type="Proteomes" id="UP000233248"/>
    </source>
</evidence>
<keyword evidence="14" id="KW-0511">Multifunctional enzyme</keyword>
<comment type="similarity">
    <text evidence="3">In the C-terminal section; belongs to the transpeptidase family.</text>
</comment>
<keyword evidence="15" id="KW-0961">Cell wall biogenesis/degradation</keyword>
<feature type="domain" description="Penicillin-binding protein transpeptidase" evidence="19">
    <location>
        <begin position="341"/>
        <end position="605"/>
    </location>
</feature>
<proteinExistence type="inferred from homology"/>
<keyword evidence="11" id="KW-0133">Cell shape</keyword>
<evidence type="ECO:0000256" key="6">
    <source>
        <dbReference type="ARBA" id="ARBA00022645"/>
    </source>
</evidence>
<comment type="similarity">
    <text evidence="4">In the N-terminal section; belongs to the glycosyltransferase 51 family.</text>
</comment>
<evidence type="ECO:0000259" key="20">
    <source>
        <dbReference type="Pfam" id="PF00912"/>
    </source>
</evidence>
<dbReference type="Pfam" id="PF00912">
    <property type="entry name" value="Transgly"/>
    <property type="match status" value="1"/>
</dbReference>
<evidence type="ECO:0000256" key="3">
    <source>
        <dbReference type="ARBA" id="ARBA00007090"/>
    </source>
</evidence>
<dbReference type="GO" id="GO:0008658">
    <property type="term" value="F:penicillin binding"/>
    <property type="evidence" value="ECO:0007669"/>
    <property type="project" value="InterPro"/>
</dbReference>
<dbReference type="InterPro" id="IPR050396">
    <property type="entry name" value="Glycosyltr_51/Transpeptidase"/>
</dbReference>
<sequence length="667" mass="76183">MKYILGFFTILAVAICAWLLYLYSNIRFELDKVVNYQPRLTTQIFDKDGKLVSNLFSKENRVYVKYDNIPARVIEALVAIEDTQFFEHNGINPDAISRAIIKDIKAGALVEGASTLTQQLIKTLILTREKKIIRKIKEVLLALKLETILTKEEILERYLNQVYFGHGYYGIKTAAKGYFDKELYELNLKEIAMLVGLPRAPSFYDPTRNLKFSLARANQVIKRMNTLGWINKKEYEEAMKHTPKIYDKTLTQNKAPYIVDYVLKTLKDELKDIKTGGYKINLTVDLDAQRIAKEGLDVAYQKILKRDQYFRNLNKKRGIDKEYDEEGNELSEDRFVQNVNGSFISMENNTGKILAMVGGIDYKKSNFNRVVQSKRQPGSAIKPFIYQAALDIGYSPATKIADISRTYEYKVGDSEETKKWKPKNYGGKYKGLISLRDALIYSRNLATINLVTDIGIDVVYETLKKYGFKDMPYDLSITLGSFVISPLDLSQAYSIISNDGTEVKPYIINSIINRNGTGINFEPETRYVTSKEQAFLTKDIMHETVIRGTGKRAKVKGLDLAGKTGTTNNNVDAWFCGFSPSIQTIVWFGNDDNTPMRRSETGGIAAIPAFKYFYENYLKLHPELKREFEKPEGVRTSVINGKKEYFTNTSKLPVNTIDIPKENQIQF</sequence>
<evidence type="ECO:0000256" key="14">
    <source>
        <dbReference type="ARBA" id="ARBA00023268"/>
    </source>
</evidence>
<evidence type="ECO:0000313" key="21">
    <source>
        <dbReference type="EMBL" id="PKI80635.1"/>
    </source>
</evidence>
<protein>
    <submittedName>
        <fullName evidence="21">Penicillin-binding protein</fullName>
    </submittedName>
</protein>
<evidence type="ECO:0000256" key="13">
    <source>
        <dbReference type="ARBA" id="ARBA00023136"/>
    </source>
</evidence>
<dbReference type="NCBIfam" id="TIGR02074">
    <property type="entry name" value="PBP_1a_fam"/>
    <property type="match status" value="1"/>
</dbReference>
<keyword evidence="9" id="KW-0808">Transferase</keyword>
<evidence type="ECO:0000256" key="9">
    <source>
        <dbReference type="ARBA" id="ARBA00022679"/>
    </source>
</evidence>
<evidence type="ECO:0000256" key="18">
    <source>
        <dbReference type="SAM" id="Phobius"/>
    </source>
</evidence>
<evidence type="ECO:0000256" key="5">
    <source>
        <dbReference type="ARBA" id="ARBA00022475"/>
    </source>
</evidence>
<evidence type="ECO:0000256" key="17">
    <source>
        <dbReference type="ARBA" id="ARBA00049902"/>
    </source>
</evidence>
<keyword evidence="12" id="KW-0573">Peptidoglycan synthesis</keyword>
<keyword evidence="13 18" id="KW-0472">Membrane</keyword>
<dbReference type="KEGG" id="ahs:AHALO_2233"/>
<dbReference type="GO" id="GO:0008360">
    <property type="term" value="P:regulation of cell shape"/>
    <property type="evidence" value="ECO:0007669"/>
    <property type="project" value="UniProtKB-KW"/>
</dbReference>
<dbReference type="SUPFAM" id="SSF56601">
    <property type="entry name" value="beta-lactamase/transpeptidase-like"/>
    <property type="match status" value="1"/>
</dbReference>
<keyword evidence="8" id="KW-0328">Glycosyltransferase</keyword>
<dbReference type="FunFam" id="1.10.3810.10:FF:000001">
    <property type="entry name" value="Penicillin-binding protein 1A"/>
    <property type="match status" value="1"/>
</dbReference>
<evidence type="ECO:0000256" key="8">
    <source>
        <dbReference type="ARBA" id="ARBA00022676"/>
    </source>
</evidence>
<dbReference type="InterPro" id="IPR001264">
    <property type="entry name" value="Glyco_trans_51"/>
</dbReference>
<comment type="catalytic activity">
    <reaction evidence="17">
        <text>[GlcNAc-(1-&gt;4)-Mur2Ac(oyl-L-Ala-gamma-D-Glu-L-Lys-D-Ala-D-Ala)](n)-di-trans,octa-cis-undecaprenyl diphosphate + beta-D-GlcNAc-(1-&gt;4)-Mur2Ac(oyl-L-Ala-gamma-D-Glu-L-Lys-D-Ala-D-Ala)-di-trans,octa-cis-undecaprenyl diphosphate = [GlcNAc-(1-&gt;4)-Mur2Ac(oyl-L-Ala-gamma-D-Glu-L-Lys-D-Ala-D-Ala)](n+1)-di-trans,octa-cis-undecaprenyl diphosphate + di-trans,octa-cis-undecaprenyl diphosphate + H(+)</text>
        <dbReference type="Rhea" id="RHEA:23708"/>
        <dbReference type="Rhea" id="RHEA-COMP:9602"/>
        <dbReference type="Rhea" id="RHEA-COMP:9603"/>
        <dbReference type="ChEBI" id="CHEBI:15378"/>
        <dbReference type="ChEBI" id="CHEBI:58405"/>
        <dbReference type="ChEBI" id="CHEBI:60033"/>
        <dbReference type="ChEBI" id="CHEBI:78435"/>
        <dbReference type="EC" id="2.4.99.28"/>
    </reaction>
</comment>
<evidence type="ECO:0000256" key="11">
    <source>
        <dbReference type="ARBA" id="ARBA00022960"/>
    </source>
</evidence>
<accession>A0A2N1J253</accession>
<dbReference type="UniPathway" id="UPA00219"/>
<keyword evidence="6" id="KW-0121">Carboxypeptidase</keyword>
<dbReference type="Pfam" id="PF00905">
    <property type="entry name" value="Transpeptidase"/>
    <property type="match status" value="1"/>
</dbReference>
<dbReference type="OrthoDB" id="9766909at2"/>
<dbReference type="InterPro" id="IPR023346">
    <property type="entry name" value="Lysozyme-like_dom_sf"/>
</dbReference>
<keyword evidence="10" id="KW-0378">Hydrolase</keyword>
<dbReference type="GO" id="GO:0030288">
    <property type="term" value="C:outer membrane-bounded periplasmic space"/>
    <property type="evidence" value="ECO:0007669"/>
    <property type="project" value="TreeGrafter"/>
</dbReference>
<evidence type="ECO:0000256" key="4">
    <source>
        <dbReference type="ARBA" id="ARBA00007739"/>
    </source>
</evidence>
<keyword evidence="18" id="KW-1133">Transmembrane helix</keyword>
<organism evidence="21 22">
    <name type="scientific">Malaciobacter halophilus</name>
    <dbReference type="NCBI Taxonomy" id="197482"/>
    <lineage>
        <taxon>Bacteria</taxon>
        <taxon>Pseudomonadati</taxon>
        <taxon>Campylobacterota</taxon>
        <taxon>Epsilonproteobacteria</taxon>
        <taxon>Campylobacterales</taxon>
        <taxon>Arcobacteraceae</taxon>
        <taxon>Malaciobacter</taxon>
    </lineage>
</organism>